<dbReference type="EMBL" id="CAJGYO010000007">
    <property type="protein sequence ID" value="CAD6246609.1"/>
    <property type="molecule type" value="Genomic_DNA"/>
</dbReference>
<dbReference type="InterPro" id="IPR043017">
    <property type="entry name" value="WIYLD_dom_sf"/>
</dbReference>
<gene>
    <name evidence="3" type="ORF">NCGR_LOCUS30858</name>
</gene>
<keyword evidence="4" id="KW-1185">Reference proteome</keyword>
<dbReference type="Pfam" id="PF10440">
    <property type="entry name" value="WIYLD"/>
    <property type="match status" value="1"/>
</dbReference>
<evidence type="ECO:0000256" key="1">
    <source>
        <dbReference type="SAM" id="Coils"/>
    </source>
</evidence>
<keyword evidence="1" id="KW-0175">Coiled coil</keyword>
<evidence type="ECO:0000313" key="4">
    <source>
        <dbReference type="Proteomes" id="UP000604825"/>
    </source>
</evidence>
<evidence type="ECO:0000259" key="2">
    <source>
        <dbReference type="Pfam" id="PF10440"/>
    </source>
</evidence>
<name>A0A811PRU8_9POAL</name>
<feature type="coiled-coil region" evidence="1">
    <location>
        <begin position="57"/>
        <end position="87"/>
    </location>
</feature>
<dbReference type="OrthoDB" id="1898570at2759"/>
<feature type="domain" description="WIYLD" evidence="2">
    <location>
        <begin position="7"/>
        <end position="70"/>
    </location>
</feature>
<dbReference type="AlphaFoldDB" id="A0A811PRU8"/>
<dbReference type="PANTHER" id="PTHR34271:SF18">
    <property type="entry name" value="WIYLD DOMAIN-CONTAINING PROTEIN"/>
    <property type="match status" value="1"/>
</dbReference>
<dbReference type="InterPro" id="IPR018848">
    <property type="entry name" value="WIYLD_domain"/>
</dbReference>
<organism evidence="3 4">
    <name type="scientific">Miscanthus lutarioriparius</name>
    <dbReference type="NCBI Taxonomy" id="422564"/>
    <lineage>
        <taxon>Eukaryota</taxon>
        <taxon>Viridiplantae</taxon>
        <taxon>Streptophyta</taxon>
        <taxon>Embryophyta</taxon>
        <taxon>Tracheophyta</taxon>
        <taxon>Spermatophyta</taxon>
        <taxon>Magnoliopsida</taxon>
        <taxon>Liliopsida</taxon>
        <taxon>Poales</taxon>
        <taxon>Poaceae</taxon>
        <taxon>PACMAD clade</taxon>
        <taxon>Panicoideae</taxon>
        <taxon>Andropogonodae</taxon>
        <taxon>Andropogoneae</taxon>
        <taxon>Saccharinae</taxon>
        <taxon>Miscanthus</taxon>
    </lineage>
</organism>
<reference evidence="3" key="1">
    <citation type="submission" date="2020-10" db="EMBL/GenBank/DDBJ databases">
        <authorList>
            <person name="Han B."/>
            <person name="Lu T."/>
            <person name="Zhao Q."/>
            <person name="Huang X."/>
            <person name="Zhao Y."/>
        </authorList>
    </citation>
    <scope>NUCLEOTIDE SEQUENCE</scope>
</reference>
<accession>A0A811PRU8</accession>
<dbReference type="Gene3D" id="1.10.8.850">
    <property type="entry name" value="Histone-lysine N methyltransferase , C-terminal domain-like"/>
    <property type="match status" value="1"/>
</dbReference>
<protein>
    <recommendedName>
        <fullName evidence="2">WIYLD domain-containing protein</fullName>
    </recommendedName>
</protein>
<proteinExistence type="predicted"/>
<dbReference type="PANTHER" id="PTHR34271">
    <property type="entry name" value="NUCLEOLAR HISTONE METHYLTRANSFERASE-RELATED PROTEIN"/>
    <property type="match status" value="1"/>
</dbReference>
<dbReference type="Proteomes" id="UP000604825">
    <property type="component" value="Unassembled WGS sequence"/>
</dbReference>
<sequence length="100" mass="11488">MPARRPRKGNRRIDAAIDHFGAMGYAARDIRAVVADLLKVYGGPGPDVWRVLEEGSYELVQNRIFEIEEEEKQKQDQQLLLEYHQQQDGQQVEDEPPQVG</sequence>
<evidence type="ECO:0000313" key="3">
    <source>
        <dbReference type="EMBL" id="CAD6246609.1"/>
    </source>
</evidence>
<comment type="caution">
    <text evidence="3">The sequence shown here is derived from an EMBL/GenBank/DDBJ whole genome shotgun (WGS) entry which is preliminary data.</text>
</comment>